<organism evidence="3 4">
    <name type="scientific">Pichia kudriavzevii</name>
    <name type="common">Yeast</name>
    <name type="synonym">Issatchenkia orientalis</name>
    <dbReference type="NCBI Taxonomy" id="4909"/>
    <lineage>
        <taxon>Eukaryota</taxon>
        <taxon>Fungi</taxon>
        <taxon>Dikarya</taxon>
        <taxon>Ascomycota</taxon>
        <taxon>Saccharomycotina</taxon>
        <taxon>Pichiomycetes</taxon>
        <taxon>Pichiales</taxon>
        <taxon>Pichiaceae</taxon>
        <taxon>Pichia</taxon>
    </lineage>
</organism>
<feature type="domain" description="SWIRM" evidence="2">
    <location>
        <begin position="340"/>
        <end position="437"/>
    </location>
</feature>
<reference evidence="3 4" key="1">
    <citation type="submission" date="2018-06" db="EMBL/GenBank/DDBJ databases">
        <title>Population genomics shows no distinction between pathogenic Candida krusei and environmental Pichia kudriavzevii: One species, four names.</title>
        <authorList>
            <person name="Douglass A.P."/>
            <person name="Offei B."/>
            <person name="Braun-Galleani S."/>
            <person name="Coughlan A.Y."/>
            <person name="Martos A."/>
            <person name="Ortiz-Merino R.A."/>
            <person name="Byrne K.P."/>
            <person name="Wolfe K.H."/>
        </authorList>
    </citation>
    <scope>NUCLEOTIDE SEQUENCE [LARGE SCALE GENOMIC DNA]</scope>
    <source>
        <strain evidence="3 4">CBS573</strain>
    </source>
</reference>
<dbReference type="GeneID" id="40381280"/>
<dbReference type="OrthoDB" id="5598695at2759"/>
<feature type="region of interest" description="Disordered" evidence="1">
    <location>
        <begin position="1"/>
        <end position="33"/>
    </location>
</feature>
<dbReference type="AlphaFoldDB" id="A0A2U9QX27"/>
<dbReference type="Proteomes" id="UP000249293">
    <property type="component" value="Chromosome 1"/>
</dbReference>
<dbReference type="KEGG" id="pkz:C5L36_0A01770"/>
<dbReference type="RefSeq" id="XP_029319047.1">
    <property type="nucleotide sequence ID" value="XM_029463187.1"/>
</dbReference>
<feature type="region of interest" description="Disordered" evidence="1">
    <location>
        <begin position="277"/>
        <end position="312"/>
    </location>
</feature>
<evidence type="ECO:0000259" key="2">
    <source>
        <dbReference type="PROSITE" id="PS50934"/>
    </source>
</evidence>
<name>A0A2U9QX27_PICKU</name>
<dbReference type="SUPFAM" id="SSF46689">
    <property type="entry name" value="Homeodomain-like"/>
    <property type="match status" value="1"/>
</dbReference>
<keyword evidence="4" id="KW-1185">Reference proteome</keyword>
<dbReference type="GO" id="GO:0003682">
    <property type="term" value="F:chromatin binding"/>
    <property type="evidence" value="ECO:0007669"/>
    <property type="project" value="TreeGrafter"/>
</dbReference>
<dbReference type="GO" id="GO:0006357">
    <property type="term" value="P:regulation of transcription by RNA polymerase II"/>
    <property type="evidence" value="ECO:0007669"/>
    <property type="project" value="TreeGrafter"/>
</dbReference>
<dbReference type="STRING" id="4909.A0A2U9QX27"/>
<feature type="compositionally biased region" description="Basic and acidic residues" evidence="1">
    <location>
        <begin position="149"/>
        <end position="174"/>
    </location>
</feature>
<evidence type="ECO:0000313" key="3">
    <source>
        <dbReference type="EMBL" id="AWU73570.1"/>
    </source>
</evidence>
<feature type="compositionally biased region" description="Low complexity" evidence="1">
    <location>
        <begin position="8"/>
        <end position="26"/>
    </location>
</feature>
<dbReference type="PANTHER" id="PTHR12374:SF21">
    <property type="entry name" value="SWIRM DOMAIN-CONTAINING PROTEIN FUN19-RELATED"/>
    <property type="match status" value="1"/>
</dbReference>
<feature type="region of interest" description="Disordered" evidence="1">
    <location>
        <begin position="135"/>
        <end position="180"/>
    </location>
</feature>
<dbReference type="FunFam" id="1.10.10.10:FF:000087">
    <property type="entry name" value="Transcriptional adapter 2"/>
    <property type="match status" value="1"/>
</dbReference>
<protein>
    <recommendedName>
        <fullName evidence="2">SWIRM domain-containing protein</fullName>
    </recommendedName>
</protein>
<proteinExistence type="predicted"/>
<dbReference type="Pfam" id="PF04433">
    <property type="entry name" value="SWIRM"/>
    <property type="match status" value="1"/>
</dbReference>
<dbReference type="GO" id="GO:0006338">
    <property type="term" value="P:chromatin remodeling"/>
    <property type="evidence" value="ECO:0007669"/>
    <property type="project" value="TreeGrafter"/>
</dbReference>
<dbReference type="PANTHER" id="PTHR12374">
    <property type="entry name" value="TRANSCRIPTIONAL ADAPTOR 2 ADA2 -RELATED"/>
    <property type="match status" value="1"/>
</dbReference>
<feature type="compositionally biased region" description="Low complexity" evidence="1">
    <location>
        <begin position="217"/>
        <end position="234"/>
    </location>
</feature>
<dbReference type="InterPro" id="IPR007526">
    <property type="entry name" value="SWIRM"/>
</dbReference>
<gene>
    <name evidence="3" type="ORF">C5L36_0A01770</name>
</gene>
<dbReference type="EMBL" id="CP028773">
    <property type="protein sequence ID" value="AWU73570.1"/>
    <property type="molecule type" value="Genomic_DNA"/>
</dbReference>
<dbReference type="VEuPathDB" id="FungiDB:C5L36_0A01770"/>
<feature type="region of interest" description="Disordered" evidence="1">
    <location>
        <begin position="217"/>
        <end position="263"/>
    </location>
</feature>
<dbReference type="GO" id="GO:0070210">
    <property type="term" value="C:Rpd3L-Expanded complex"/>
    <property type="evidence" value="ECO:0007669"/>
    <property type="project" value="TreeGrafter"/>
</dbReference>
<dbReference type="InterPro" id="IPR036388">
    <property type="entry name" value="WH-like_DNA-bd_sf"/>
</dbReference>
<feature type="compositionally biased region" description="Polar residues" evidence="1">
    <location>
        <begin position="243"/>
        <end position="254"/>
    </location>
</feature>
<dbReference type="InterPro" id="IPR009057">
    <property type="entry name" value="Homeodomain-like_sf"/>
</dbReference>
<evidence type="ECO:0000313" key="4">
    <source>
        <dbReference type="Proteomes" id="UP000249293"/>
    </source>
</evidence>
<feature type="compositionally biased region" description="Polar residues" evidence="1">
    <location>
        <begin position="277"/>
        <end position="287"/>
    </location>
</feature>
<dbReference type="PROSITE" id="PS50934">
    <property type="entry name" value="SWIRM"/>
    <property type="match status" value="1"/>
</dbReference>
<dbReference type="GO" id="GO:0003713">
    <property type="term" value="F:transcription coactivator activity"/>
    <property type="evidence" value="ECO:0007669"/>
    <property type="project" value="TreeGrafter"/>
</dbReference>
<sequence length="437" mass="49741">MSTFIRETMTPINNTSNNTSNNTLHTTPKENPHDYNPIVTSIANSIANSNSSSTLNMPSPPLSPYTRNSCEEIDIPNLLFPRPSKPIVSDLRYLDGGSLANKPLDGLQLQSNPSIDKCTLTSLNNTPILDAQLHNPPPDRFSAEQLGDPIEKETNNKSEKVDETNEVADEKENGNIDDASPLLINPYREINRPGFKKFQFDFLSEYQFKNLNSYSSYTTSSNLKYSSLPSTTRSTPRHHYDSLKSQSNYNSLSDSDVEKPRTRRFVRQNRFELESVDTNADTISRPSTPIRKKSQFSNSSPATPKRQRTSTPISYNYDYKKIEDFCPPLDTLPPNNTKCLRTDWKGQSMDLSSDPLVSELHPAEVVLASILRLPCAVYLDSKRRIFQEKVKRMKLNLPFRRTDAQKSCKIDVNKASRLYASFEKVGWFDEKHFQKFM</sequence>
<evidence type="ECO:0000256" key="1">
    <source>
        <dbReference type="SAM" id="MobiDB-lite"/>
    </source>
</evidence>
<dbReference type="Gene3D" id="1.10.10.10">
    <property type="entry name" value="Winged helix-like DNA-binding domain superfamily/Winged helix DNA-binding domain"/>
    <property type="match status" value="1"/>
</dbReference>
<accession>A0A2U9QX27</accession>